<protein>
    <recommendedName>
        <fullName evidence="1">Ubiquitin-like domain-containing protein</fullName>
    </recommendedName>
</protein>
<accession>A0A165YEK6</accession>
<keyword evidence="3" id="KW-1185">Reference proteome</keyword>
<evidence type="ECO:0000313" key="3">
    <source>
        <dbReference type="Proteomes" id="UP000076532"/>
    </source>
</evidence>
<dbReference type="InterPro" id="IPR054464">
    <property type="entry name" value="ULD_fung"/>
</dbReference>
<dbReference type="Pfam" id="PF22893">
    <property type="entry name" value="ULD_2"/>
    <property type="match status" value="1"/>
</dbReference>
<dbReference type="AlphaFoldDB" id="A0A165YEK6"/>
<sequence length="161" mass="18197">MALQDFNVVITGFCKETAGSGLIQQGDYRILSSDNEEYINPKEISTMLQPGMTVEIRRCNGQFKISPENESVVSPEENRCPRYNDVNNKVVIVNGWASCRRCNGQFEISPENESIISPAAISILQDDRRKKEVIAAKKAEEADKIRKRGWFRRAKDSAKGR</sequence>
<dbReference type="OrthoDB" id="3271094at2759"/>
<dbReference type="Proteomes" id="UP000076532">
    <property type="component" value="Unassembled WGS sequence"/>
</dbReference>
<proteinExistence type="predicted"/>
<evidence type="ECO:0000313" key="2">
    <source>
        <dbReference type="EMBL" id="KZP09478.1"/>
    </source>
</evidence>
<feature type="domain" description="Ubiquitin-like" evidence="1">
    <location>
        <begin position="4"/>
        <end position="57"/>
    </location>
</feature>
<gene>
    <name evidence="2" type="ORF">FIBSPDRAFT_938474</name>
</gene>
<organism evidence="2 3">
    <name type="scientific">Athelia psychrophila</name>
    <dbReference type="NCBI Taxonomy" id="1759441"/>
    <lineage>
        <taxon>Eukaryota</taxon>
        <taxon>Fungi</taxon>
        <taxon>Dikarya</taxon>
        <taxon>Basidiomycota</taxon>
        <taxon>Agaricomycotina</taxon>
        <taxon>Agaricomycetes</taxon>
        <taxon>Agaricomycetidae</taxon>
        <taxon>Atheliales</taxon>
        <taxon>Atheliaceae</taxon>
        <taxon>Athelia</taxon>
    </lineage>
</organism>
<dbReference type="EMBL" id="KV417699">
    <property type="protein sequence ID" value="KZP09478.1"/>
    <property type="molecule type" value="Genomic_DNA"/>
</dbReference>
<reference evidence="2 3" key="1">
    <citation type="journal article" date="2016" name="Mol. Biol. Evol.">
        <title>Comparative Genomics of Early-Diverging Mushroom-Forming Fungi Provides Insights into the Origins of Lignocellulose Decay Capabilities.</title>
        <authorList>
            <person name="Nagy L.G."/>
            <person name="Riley R."/>
            <person name="Tritt A."/>
            <person name="Adam C."/>
            <person name="Daum C."/>
            <person name="Floudas D."/>
            <person name="Sun H."/>
            <person name="Yadav J.S."/>
            <person name="Pangilinan J."/>
            <person name="Larsson K.H."/>
            <person name="Matsuura K."/>
            <person name="Barry K."/>
            <person name="Labutti K."/>
            <person name="Kuo R."/>
            <person name="Ohm R.A."/>
            <person name="Bhattacharya S.S."/>
            <person name="Shirouzu T."/>
            <person name="Yoshinaga Y."/>
            <person name="Martin F.M."/>
            <person name="Grigoriev I.V."/>
            <person name="Hibbett D.S."/>
        </authorList>
    </citation>
    <scope>NUCLEOTIDE SEQUENCE [LARGE SCALE GENOMIC DNA]</scope>
    <source>
        <strain evidence="2 3">CBS 109695</strain>
    </source>
</reference>
<evidence type="ECO:0000259" key="1">
    <source>
        <dbReference type="Pfam" id="PF22893"/>
    </source>
</evidence>
<name>A0A165YEK6_9AGAM</name>